<dbReference type="InterPro" id="IPR001036">
    <property type="entry name" value="Acrflvin-R"/>
</dbReference>
<dbReference type="PRINTS" id="PR00702">
    <property type="entry name" value="ACRIFLAVINRP"/>
</dbReference>
<dbReference type="InterPro" id="IPR004763">
    <property type="entry name" value="CusA-like"/>
</dbReference>
<dbReference type="NCBIfam" id="TIGR00914">
    <property type="entry name" value="2A0601"/>
    <property type="match status" value="1"/>
</dbReference>
<evidence type="ECO:0000256" key="7">
    <source>
        <dbReference type="ARBA" id="ARBA00023136"/>
    </source>
</evidence>
<comment type="subcellular location">
    <subcellularLocation>
        <location evidence="1">Cell membrane</location>
        <topology evidence="1">Multi-pass membrane protein</topology>
    </subcellularLocation>
</comment>
<protein>
    <submittedName>
        <fullName evidence="9">Efflux RND transporter permease subunit</fullName>
    </submittedName>
</protein>
<feature type="transmembrane region" description="Helical" evidence="8">
    <location>
        <begin position="912"/>
        <end position="930"/>
    </location>
</feature>
<dbReference type="Gene3D" id="3.30.70.1320">
    <property type="entry name" value="Multidrug efflux transporter AcrB pore domain like"/>
    <property type="match status" value="1"/>
</dbReference>
<feature type="transmembrane region" description="Helical" evidence="8">
    <location>
        <begin position="1050"/>
        <end position="1076"/>
    </location>
</feature>
<dbReference type="PANTHER" id="PTHR32063:SF19">
    <property type="entry name" value="CATION EFFLUX SYSTEM PROTEIN CUSA"/>
    <property type="match status" value="1"/>
</dbReference>
<keyword evidence="10" id="KW-1185">Reference proteome</keyword>
<keyword evidence="4" id="KW-1003">Cell membrane</keyword>
<dbReference type="Gene3D" id="1.20.1640.10">
    <property type="entry name" value="Multidrug efflux transporter AcrB transmembrane domain"/>
    <property type="match status" value="2"/>
</dbReference>
<dbReference type="Gene3D" id="3.30.70.1430">
    <property type="entry name" value="Multidrug efflux transporter AcrB pore domain"/>
    <property type="match status" value="2"/>
</dbReference>
<comment type="similarity">
    <text evidence="2">Belongs to the resistance-nodulation-cell division (RND) (TC 2.A.6) family.</text>
</comment>
<evidence type="ECO:0000256" key="4">
    <source>
        <dbReference type="ARBA" id="ARBA00022475"/>
    </source>
</evidence>
<feature type="transmembrane region" description="Helical" evidence="8">
    <location>
        <begin position="344"/>
        <end position="376"/>
    </location>
</feature>
<accession>A0ABX7N926</accession>
<keyword evidence="5 8" id="KW-0812">Transmembrane</keyword>
<proteinExistence type="inferred from homology"/>
<feature type="transmembrane region" description="Helical" evidence="8">
    <location>
        <begin position="442"/>
        <end position="461"/>
    </location>
</feature>
<dbReference type="Proteomes" id="UP000663090">
    <property type="component" value="Chromosome"/>
</dbReference>
<evidence type="ECO:0000313" key="9">
    <source>
        <dbReference type="EMBL" id="QSQ14923.1"/>
    </source>
</evidence>
<sequence>MIRAIIRFSAENKYLVIAATVVALIGAWWTMRNIPLDALPDLSDTQVIVYGRWDRSPDIIEDQVTYPITTALLGAPKVKAVRGFSDFGFSYVYVIFEDGTDMYWARTRVLEYLSKITSQLPPDVKVELGPDASSVGWVFQYALVDKSGKHRLDELRSYQDWFLRYAIQSVPGVSEVATVGGQVRQYQVTVNPNTLAGYGLSLDAVVRAVRQGNNDVGGRLVEVAGREYMVRGRGYVKSVEDIEKLSLRTQGGTTVTIKDVATVTLGPELRRGVADLDGQGDAVGGIVVMRQGENALNVIERVKAKLEELKPSLPEGVEVITTYDRSTLIEQAIETVSHKLVEEILIVSLIILIFLWHVPSAVVPIVTIPVSVALAFVPMYFMGQNANLMSLAGIAISIGVLVDGAIVEVENAYNKIHHWMKDGKKGDFHQVRLEALMEVGPGVFFSLLVIAVAFMPIFTLVDQEGRLFRPLAYSKNLAMAIAALLAITLDPAMRMLFARVEPFHFRPRFLAWAATHALVGKYYSEERHPISRLMHRLYERPCRFVVRHAKATLVVSVLLVATTIPAYLKLGSEFMPPLNEGTILYMPSAVEPGMSVTEAQRVLQVQDKILMRFPEVERVFGKAGRANTSTDPAPFTMMETTVLLRPESEWREVPRWYSAWAPDFVKGLLRPFWRDRITQAELESEMNAALQLPGISNAWTMPIKGRLDMLSTGIRTPVGIKIMGADLATVERIARETEAAVAKVEGTRSAFAERVAGGYFLDFVLKRDELARHGLSVDDANMMVMTAVGGDNQSTTVEGRERYGINVRYARDYREDLQALKRVLLPLPGGGGQVPMEAIADVVLTHGPSMIRNENGMLTGYVYVDFDTSKYDVGSFVDRAKEAVAAGVKVPTGYSMTWSGQYENMLRVRERLQLVIPLTLVLIFGLLYMNTKSAFKAGLVMLAVPFSAIGAVWLLWALDYNISIAVWVGMIALMGLDAETGAFMLLFLDLSHDEAKKKGMLRTEGDLVEAIIHGAVKRVRPKAMTVLAAMLGLLPIMWSTGTGADVMKRIAAPMVGGLATSFLLELLVYPAVYFLWKRREVVPGPATPESAQEPEATALAA</sequence>
<feature type="transmembrane region" description="Helical" evidence="8">
    <location>
        <begin position="964"/>
        <end position="988"/>
    </location>
</feature>
<dbReference type="Gene3D" id="3.30.2090.10">
    <property type="entry name" value="Multidrug efflux transporter AcrB TolC docking domain, DN and DC subdomains"/>
    <property type="match status" value="2"/>
</dbReference>
<dbReference type="SUPFAM" id="SSF82714">
    <property type="entry name" value="Multidrug efflux transporter AcrB TolC docking domain, DN and DC subdomains"/>
    <property type="match status" value="2"/>
</dbReference>
<dbReference type="SUPFAM" id="SSF82693">
    <property type="entry name" value="Multidrug efflux transporter AcrB pore domain, PN1, PN2, PC1 and PC2 subdomains"/>
    <property type="match status" value="2"/>
</dbReference>
<evidence type="ECO:0000256" key="2">
    <source>
        <dbReference type="ARBA" id="ARBA00010942"/>
    </source>
</evidence>
<keyword evidence="3" id="KW-0813">Transport</keyword>
<dbReference type="EMBL" id="CP071091">
    <property type="protein sequence ID" value="QSQ14923.1"/>
    <property type="molecule type" value="Genomic_DNA"/>
</dbReference>
<dbReference type="Gene3D" id="3.30.70.1440">
    <property type="entry name" value="Multidrug efflux transporter AcrB pore domain"/>
    <property type="match status" value="1"/>
</dbReference>
<dbReference type="PANTHER" id="PTHR32063">
    <property type="match status" value="1"/>
</dbReference>
<dbReference type="RefSeq" id="WP_206716673.1">
    <property type="nucleotide sequence ID" value="NZ_CP071091.1"/>
</dbReference>
<dbReference type="InterPro" id="IPR027463">
    <property type="entry name" value="AcrB_DN_DC_subdom"/>
</dbReference>
<feature type="transmembrane region" description="Helical" evidence="8">
    <location>
        <begin position="1023"/>
        <end position="1044"/>
    </location>
</feature>
<dbReference type="SUPFAM" id="SSF82866">
    <property type="entry name" value="Multidrug efflux transporter AcrB transmembrane domain"/>
    <property type="match status" value="2"/>
</dbReference>
<keyword evidence="7 8" id="KW-0472">Membrane</keyword>
<evidence type="ECO:0000256" key="1">
    <source>
        <dbReference type="ARBA" id="ARBA00004651"/>
    </source>
</evidence>
<reference evidence="9 10" key="1">
    <citation type="submission" date="2021-02" db="EMBL/GenBank/DDBJ databases">
        <title>De Novo genome assembly of isolated myxobacteria.</title>
        <authorList>
            <person name="Stevens D.C."/>
        </authorList>
    </citation>
    <scope>NUCLEOTIDE SEQUENCE [LARGE SCALE GENOMIC DNA]</scope>
    <source>
        <strain evidence="9 10">SCHIC003</strain>
    </source>
</reference>
<feature type="transmembrane region" description="Helical" evidence="8">
    <location>
        <begin position="937"/>
        <end position="958"/>
    </location>
</feature>
<feature type="transmembrane region" description="Helical" evidence="8">
    <location>
        <begin position="12"/>
        <end position="31"/>
    </location>
</feature>
<evidence type="ECO:0000256" key="3">
    <source>
        <dbReference type="ARBA" id="ARBA00022448"/>
    </source>
</evidence>
<keyword evidence="6 8" id="KW-1133">Transmembrane helix</keyword>
<evidence type="ECO:0000256" key="5">
    <source>
        <dbReference type="ARBA" id="ARBA00022692"/>
    </source>
</evidence>
<gene>
    <name evidence="9" type="ORF">JY572_02225</name>
</gene>
<feature type="transmembrane region" description="Helical" evidence="8">
    <location>
        <begin position="544"/>
        <end position="568"/>
    </location>
</feature>
<evidence type="ECO:0000256" key="6">
    <source>
        <dbReference type="ARBA" id="ARBA00022989"/>
    </source>
</evidence>
<evidence type="ECO:0000313" key="10">
    <source>
        <dbReference type="Proteomes" id="UP000663090"/>
    </source>
</evidence>
<feature type="transmembrane region" description="Helical" evidence="8">
    <location>
        <begin position="473"/>
        <end position="493"/>
    </location>
</feature>
<name>A0ABX7N926_9BACT</name>
<dbReference type="Pfam" id="PF00873">
    <property type="entry name" value="ACR_tran"/>
    <property type="match status" value="2"/>
</dbReference>
<evidence type="ECO:0000256" key="8">
    <source>
        <dbReference type="SAM" id="Phobius"/>
    </source>
</evidence>
<organism evidence="9 10">
    <name type="scientific">Myxococcus landrumensis</name>
    <dbReference type="NCBI Taxonomy" id="2813577"/>
    <lineage>
        <taxon>Bacteria</taxon>
        <taxon>Pseudomonadati</taxon>
        <taxon>Myxococcota</taxon>
        <taxon>Myxococcia</taxon>
        <taxon>Myxococcales</taxon>
        <taxon>Cystobacterineae</taxon>
        <taxon>Myxococcaceae</taxon>
        <taxon>Myxococcus</taxon>
    </lineage>
</organism>